<dbReference type="STRING" id="683960.A0A1E3NX05"/>
<dbReference type="PANTHER" id="PTHR12192">
    <property type="entry name" value="CATION TRANSPORT PROTEIN CHAC-RELATED"/>
    <property type="match status" value="1"/>
</dbReference>
<name>A0A1E3NX05_WICAA</name>
<dbReference type="EC" id="4.3.2.7" evidence="1"/>
<gene>
    <name evidence="3" type="ORF">WICANDRAFT_80992</name>
</gene>
<dbReference type="PANTHER" id="PTHR12192:SF2">
    <property type="entry name" value="GLUTATHIONE-SPECIFIC GAMMA-GLUTAMYLCYCLOTRANSFERASE 2"/>
    <property type="match status" value="1"/>
</dbReference>
<dbReference type="GO" id="GO:0006751">
    <property type="term" value="P:glutathione catabolic process"/>
    <property type="evidence" value="ECO:0007669"/>
    <property type="project" value="EnsemblFungi"/>
</dbReference>
<dbReference type="OrthoDB" id="1933483at2759"/>
<reference evidence="3 4" key="1">
    <citation type="journal article" date="2016" name="Proc. Natl. Acad. Sci. U.S.A.">
        <title>Comparative genomics of biotechnologically important yeasts.</title>
        <authorList>
            <person name="Riley R."/>
            <person name="Haridas S."/>
            <person name="Wolfe K.H."/>
            <person name="Lopes M.R."/>
            <person name="Hittinger C.T."/>
            <person name="Goeker M."/>
            <person name="Salamov A.A."/>
            <person name="Wisecaver J.H."/>
            <person name="Long T.M."/>
            <person name="Calvey C.H."/>
            <person name="Aerts A.L."/>
            <person name="Barry K.W."/>
            <person name="Choi C."/>
            <person name="Clum A."/>
            <person name="Coughlan A.Y."/>
            <person name="Deshpande S."/>
            <person name="Douglass A.P."/>
            <person name="Hanson S.J."/>
            <person name="Klenk H.-P."/>
            <person name="LaButti K.M."/>
            <person name="Lapidus A."/>
            <person name="Lindquist E.A."/>
            <person name="Lipzen A.M."/>
            <person name="Meier-Kolthoff J.P."/>
            <person name="Ohm R.A."/>
            <person name="Otillar R.P."/>
            <person name="Pangilinan J.L."/>
            <person name="Peng Y."/>
            <person name="Rokas A."/>
            <person name="Rosa C.A."/>
            <person name="Scheuner C."/>
            <person name="Sibirny A.A."/>
            <person name="Slot J.C."/>
            <person name="Stielow J.B."/>
            <person name="Sun H."/>
            <person name="Kurtzman C.P."/>
            <person name="Blackwell M."/>
            <person name="Grigoriev I.V."/>
            <person name="Jeffries T.W."/>
        </authorList>
    </citation>
    <scope>NUCLEOTIDE SEQUENCE [LARGE SCALE GENOMIC DNA]</scope>
    <source>
        <strain evidence="4">ATCC 58044 / CBS 1984 / NCYC 433 / NRRL Y-366-8</strain>
    </source>
</reference>
<evidence type="ECO:0000256" key="2">
    <source>
        <dbReference type="ARBA" id="ARBA00023239"/>
    </source>
</evidence>
<dbReference type="CDD" id="cd06661">
    <property type="entry name" value="GGCT_like"/>
    <property type="match status" value="1"/>
</dbReference>
<dbReference type="InterPro" id="IPR006840">
    <property type="entry name" value="ChaC"/>
</dbReference>
<evidence type="ECO:0000313" key="4">
    <source>
        <dbReference type="Proteomes" id="UP000094112"/>
    </source>
</evidence>
<dbReference type="AlphaFoldDB" id="A0A1E3NX05"/>
<keyword evidence="4" id="KW-1185">Reference proteome</keyword>
<dbReference type="EMBL" id="KV454213">
    <property type="protein sequence ID" value="ODQ57664.1"/>
    <property type="molecule type" value="Genomic_DNA"/>
</dbReference>
<evidence type="ECO:0000313" key="3">
    <source>
        <dbReference type="EMBL" id="ODQ57664.1"/>
    </source>
</evidence>
<dbReference type="GO" id="GO:0005737">
    <property type="term" value="C:cytoplasm"/>
    <property type="evidence" value="ECO:0007669"/>
    <property type="project" value="TreeGrafter"/>
</dbReference>
<sequence length="236" mass="27027">MTIEKKPLWVLGYGSLIFKPPPHARFVIPGIIHGYVRRFWQSSSDHRGTPEKKGRVVTLVPYSDIISKDEFIKDVEEHDGLTPGFTKDDLKVWACAYYIPPEFADEVTEYLNVREQDGYTIHNIPFQLHNDPKIHKEEELNKAIEDLPLDPSSGKHILTSVVYIGTVENESFIGPEDIEKTAAIISETSGPSGENWEYLEKLYHSLKDLDKTGKDLYLERLVNKVLEIKQRNLLHG</sequence>
<dbReference type="GO" id="GO:0061928">
    <property type="term" value="F:glutathione specific gamma-glutamylcyclotransferase activity"/>
    <property type="evidence" value="ECO:0007669"/>
    <property type="project" value="UniProtKB-EC"/>
</dbReference>
<dbReference type="GeneID" id="30202406"/>
<proteinExistence type="predicted"/>
<protein>
    <recommendedName>
        <fullName evidence="1">glutathione-specific gamma-glutamylcyclotransferase</fullName>
        <ecNumber evidence="1">4.3.2.7</ecNumber>
    </recommendedName>
</protein>
<dbReference type="InterPro" id="IPR013024">
    <property type="entry name" value="GGCT-like"/>
</dbReference>
<dbReference type="GO" id="GO:0003839">
    <property type="term" value="F:gamma-glutamylcyclotransferase activity"/>
    <property type="evidence" value="ECO:0007669"/>
    <property type="project" value="EnsemblFungi"/>
</dbReference>
<keyword evidence="2" id="KW-0456">Lyase</keyword>
<dbReference type="RefSeq" id="XP_019036871.1">
    <property type="nucleotide sequence ID" value="XM_019185160.1"/>
</dbReference>
<evidence type="ECO:0000256" key="1">
    <source>
        <dbReference type="ARBA" id="ARBA00012344"/>
    </source>
</evidence>
<dbReference type="Pfam" id="PF04752">
    <property type="entry name" value="ChaC"/>
    <property type="match status" value="1"/>
</dbReference>
<accession>A0A1E3NX05</accession>
<dbReference type="Proteomes" id="UP000094112">
    <property type="component" value="Unassembled WGS sequence"/>
</dbReference>
<organism evidence="3 4">
    <name type="scientific">Wickerhamomyces anomalus (strain ATCC 58044 / CBS 1984 / NCYC 433 / NRRL Y-366-8)</name>
    <name type="common">Yeast</name>
    <name type="synonym">Hansenula anomala</name>
    <dbReference type="NCBI Taxonomy" id="683960"/>
    <lineage>
        <taxon>Eukaryota</taxon>
        <taxon>Fungi</taxon>
        <taxon>Dikarya</taxon>
        <taxon>Ascomycota</taxon>
        <taxon>Saccharomycotina</taxon>
        <taxon>Saccharomycetes</taxon>
        <taxon>Phaffomycetales</taxon>
        <taxon>Wickerhamomycetaceae</taxon>
        <taxon>Wickerhamomyces</taxon>
    </lineage>
</organism>